<gene>
    <name evidence="1" type="ORF">SDC9_124569</name>
</gene>
<name>A0A645CKV5_9ZZZZ</name>
<comment type="caution">
    <text evidence="1">The sequence shown here is derived from an EMBL/GenBank/DDBJ whole genome shotgun (WGS) entry which is preliminary data.</text>
</comment>
<accession>A0A645CKV5</accession>
<dbReference type="EMBL" id="VSSQ01028033">
    <property type="protein sequence ID" value="MPM77563.1"/>
    <property type="molecule type" value="Genomic_DNA"/>
</dbReference>
<reference evidence="1" key="1">
    <citation type="submission" date="2019-08" db="EMBL/GenBank/DDBJ databases">
        <authorList>
            <person name="Kucharzyk K."/>
            <person name="Murdoch R.W."/>
            <person name="Higgins S."/>
            <person name="Loffler F."/>
        </authorList>
    </citation>
    <scope>NUCLEOTIDE SEQUENCE</scope>
</reference>
<sequence>MVAHAQAENGVTVLRVVVGYALDLSFELDHQDRRDDLVIFFIRQPPLLFYVSYLSVDDGQSRRDVKQFVFRDDEGILHEGHHVGRLAGFEGAAP</sequence>
<organism evidence="1">
    <name type="scientific">bioreactor metagenome</name>
    <dbReference type="NCBI Taxonomy" id="1076179"/>
    <lineage>
        <taxon>unclassified sequences</taxon>
        <taxon>metagenomes</taxon>
        <taxon>ecological metagenomes</taxon>
    </lineage>
</organism>
<protein>
    <submittedName>
        <fullName evidence="1">Uncharacterized protein</fullName>
    </submittedName>
</protein>
<proteinExistence type="predicted"/>
<dbReference type="AlphaFoldDB" id="A0A645CKV5"/>
<evidence type="ECO:0000313" key="1">
    <source>
        <dbReference type="EMBL" id="MPM77563.1"/>
    </source>
</evidence>